<name>A0A318RF86_WILLI</name>
<evidence type="ECO:0000313" key="2">
    <source>
        <dbReference type="Proteomes" id="UP000247591"/>
    </source>
</evidence>
<dbReference type="AlphaFoldDB" id="A0A318RF86"/>
<keyword evidence="2" id="KW-1185">Reference proteome</keyword>
<gene>
    <name evidence="1" type="ORF">DFR67_1406</name>
</gene>
<dbReference type="OrthoDB" id="4578616at2"/>
<proteinExistence type="predicted"/>
<protein>
    <submittedName>
        <fullName evidence="1">Uncharacterized protein</fullName>
    </submittedName>
</protein>
<dbReference type="EMBL" id="QJSP01000040">
    <property type="protein sequence ID" value="PYE11122.1"/>
    <property type="molecule type" value="Genomic_DNA"/>
</dbReference>
<accession>A0A318RF86</accession>
<organism evidence="1 2">
    <name type="scientific">Williamsia limnetica</name>
    <dbReference type="NCBI Taxonomy" id="882452"/>
    <lineage>
        <taxon>Bacteria</taxon>
        <taxon>Bacillati</taxon>
        <taxon>Actinomycetota</taxon>
        <taxon>Actinomycetes</taxon>
        <taxon>Mycobacteriales</taxon>
        <taxon>Nocardiaceae</taxon>
        <taxon>Williamsia</taxon>
    </lineage>
</organism>
<dbReference type="RefSeq" id="WP_110473108.1">
    <property type="nucleotide sequence ID" value="NZ_QJSP01000040.1"/>
</dbReference>
<comment type="caution">
    <text evidence="1">The sequence shown here is derived from an EMBL/GenBank/DDBJ whole genome shotgun (WGS) entry which is preliminary data.</text>
</comment>
<dbReference type="Proteomes" id="UP000247591">
    <property type="component" value="Unassembled WGS sequence"/>
</dbReference>
<sequence>MQHRHLVHTVPDAPQLWSSEHERLFYFETIAATAAEAVGEEFADLIDVQHGHPGHTATIVYRVLTPSAHPEATTLPAPH</sequence>
<evidence type="ECO:0000313" key="1">
    <source>
        <dbReference type="EMBL" id="PYE11122.1"/>
    </source>
</evidence>
<reference evidence="1 2" key="1">
    <citation type="submission" date="2018-06" db="EMBL/GenBank/DDBJ databases">
        <title>Genomic Encyclopedia of Type Strains, Phase IV (KMG-IV): sequencing the most valuable type-strain genomes for metagenomic binning, comparative biology and taxonomic classification.</title>
        <authorList>
            <person name="Goeker M."/>
        </authorList>
    </citation>
    <scope>NUCLEOTIDE SEQUENCE [LARGE SCALE GENOMIC DNA]</scope>
    <source>
        <strain evidence="1 2">DSM 45521</strain>
    </source>
</reference>